<evidence type="ECO:0000313" key="5">
    <source>
        <dbReference type="EMBL" id="MWB76918.1"/>
    </source>
</evidence>
<proteinExistence type="predicted"/>
<dbReference type="SUPFAM" id="SSF53448">
    <property type="entry name" value="Nucleotide-diphospho-sugar transferases"/>
    <property type="match status" value="1"/>
</dbReference>
<keyword evidence="1 5" id="KW-0808">Transferase</keyword>
<dbReference type="Proteomes" id="UP000443843">
    <property type="component" value="Unassembled WGS sequence"/>
</dbReference>
<dbReference type="Pfam" id="PF12804">
    <property type="entry name" value="NTP_transf_3"/>
    <property type="match status" value="1"/>
</dbReference>
<accession>A0A844W8V8</accession>
<dbReference type="GO" id="GO:0016779">
    <property type="term" value="F:nucleotidyltransferase activity"/>
    <property type="evidence" value="ECO:0007669"/>
    <property type="project" value="UniProtKB-KW"/>
</dbReference>
<dbReference type="AlphaFoldDB" id="A0A844W8V8"/>
<dbReference type="CDD" id="cd06422">
    <property type="entry name" value="NTP_transferase_like_1"/>
    <property type="match status" value="1"/>
</dbReference>
<evidence type="ECO:0000256" key="2">
    <source>
        <dbReference type="ARBA" id="ARBA00022695"/>
    </source>
</evidence>
<dbReference type="InterPro" id="IPR050065">
    <property type="entry name" value="GlmU-like"/>
</dbReference>
<comment type="caution">
    <text evidence="5">The sequence shown here is derived from an EMBL/GenBank/DDBJ whole genome shotgun (WGS) entry which is preliminary data.</text>
</comment>
<sequence>MRHAPVMIFAAGFGTRMGALTADRPKPLIPVAGKALIDHALDTARGASDGPIVVNTHYKAGMMAAHLAPQNVTVSPEQPEILDTGGGLRKALPLLGDGPVMTLNSDAIFTGPNPLAALAAAWDPDIMDAILLCVPPERAVGRVGGGDFAITAGRLSRGGPLVYCGAQILNPALLGEIPETVFSLNLLWDRMIARGRLHGLIHTGQWCDVGRPEGITLAEETLAAADV</sequence>
<reference evidence="5 6" key="1">
    <citation type="submission" date="2019-11" db="EMBL/GenBank/DDBJ databases">
        <title>Pseudooceanicola pacifica sp. nov., isolated from deep-sea sediment of the Pacific Ocean.</title>
        <authorList>
            <person name="Lyu L."/>
        </authorList>
    </citation>
    <scope>NUCLEOTIDE SEQUENCE [LARGE SCALE GENOMIC DNA]</scope>
    <source>
        <strain evidence="5 6">216_PA32_1</strain>
    </source>
</reference>
<keyword evidence="2" id="KW-0548">Nucleotidyltransferase</keyword>
<evidence type="ECO:0000256" key="1">
    <source>
        <dbReference type="ARBA" id="ARBA00022679"/>
    </source>
</evidence>
<name>A0A844W8V8_9RHOB</name>
<organism evidence="5 6">
    <name type="scientific">Pseudooceanicola pacificus</name>
    <dbReference type="NCBI Taxonomy" id="2676438"/>
    <lineage>
        <taxon>Bacteria</taxon>
        <taxon>Pseudomonadati</taxon>
        <taxon>Pseudomonadota</taxon>
        <taxon>Alphaproteobacteria</taxon>
        <taxon>Rhodobacterales</taxon>
        <taxon>Paracoccaceae</taxon>
        <taxon>Pseudooceanicola</taxon>
    </lineage>
</organism>
<keyword evidence="3" id="KW-0460">Magnesium</keyword>
<evidence type="ECO:0000256" key="3">
    <source>
        <dbReference type="ARBA" id="ARBA00022842"/>
    </source>
</evidence>
<evidence type="ECO:0000313" key="6">
    <source>
        <dbReference type="Proteomes" id="UP000443843"/>
    </source>
</evidence>
<keyword evidence="6" id="KW-1185">Reference proteome</keyword>
<dbReference type="InterPro" id="IPR029044">
    <property type="entry name" value="Nucleotide-diphossugar_trans"/>
</dbReference>
<dbReference type="Gene3D" id="3.90.550.10">
    <property type="entry name" value="Spore Coat Polysaccharide Biosynthesis Protein SpsA, Chain A"/>
    <property type="match status" value="1"/>
</dbReference>
<dbReference type="EMBL" id="WNXQ01000001">
    <property type="protein sequence ID" value="MWB76918.1"/>
    <property type="molecule type" value="Genomic_DNA"/>
</dbReference>
<dbReference type="InterPro" id="IPR025877">
    <property type="entry name" value="MobA-like_NTP_Trfase"/>
</dbReference>
<dbReference type="PANTHER" id="PTHR43584">
    <property type="entry name" value="NUCLEOTIDYL TRANSFERASE"/>
    <property type="match status" value="1"/>
</dbReference>
<protein>
    <submittedName>
        <fullName evidence="5">NTP transferase domain-containing protein</fullName>
    </submittedName>
</protein>
<gene>
    <name evidence="5" type="ORF">GLS40_02635</name>
</gene>
<evidence type="ECO:0000259" key="4">
    <source>
        <dbReference type="Pfam" id="PF12804"/>
    </source>
</evidence>
<dbReference type="PANTHER" id="PTHR43584:SF8">
    <property type="entry name" value="N-ACETYLMURAMATE ALPHA-1-PHOSPHATE URIDYLYLTRANSFERASE"/>
    <property type="match status" value="1"/>
</dbReference>
<dbReference type="RefSeq" id="WP_160381040.1">
    <property type="nucleotide sequence ID" value="NZ_WNXQ01000001.1"/>
</dbReference>
<feature type="domain" description="MobA-like NTP transferase" evidence="4">
    <location>
        <begin position="7"/>
        <end position="134"/>
    </location>
</feature>